<evidence type="ECO:0000313" key="3">
    <source>
        <dbReference type="EMBL" id="TCP69930.1"/>
    </source>
</evidence>
<evidence type="ECO:0000259" key="2">
    <source>
        <dbReference type="Pfam" id="PF07992"/>
    </source>
</evidence>
<organism evidence="3 4">
    <name type="scientific">Baia soyae</name>
    <dbReference type="NCBI Taxonomy" id="1544746"/>
    <lineage>
        <taxon>Bacteria</taxon>
        <taxon>Bacillati</taxon>
        <taxon>Bacillota</taxon>
        <taxon>Bacilli</taxon>
        <taxon>Bacillales</taxon>
        <taxon>Thermoactinomycetaceae</taxon>
        <taxon>Baia</taxon>
    </lineage>
</organism>
<dbReference type="PANTHER" id="PTHR42949:SF3">
    <property type="entry name" value="ANAEROBIC GLYCEROL-3-PHOSPHATE DEHYDROGENASE SUBUNIT B"/>
    <property type="match status" value="1"/>
</dbReference>
<dbReference type="SUPFAM" id="SSF51905">
    <property type="entry name" value="FAD/NAD(P)-binding domain"/>
    <property type="match status" value="1"/>
</dbReference>
<name>A0A4R2S1L7_9BACL</name>
<accession>A0A4R2S1L7</accession>
<dbReference type="InterPro" id="IPR023753">
    <property type="entry name" value="FAD/NAD-binding_dom"/>
</dbReference>
<evidence type="ECO:0000256" key="1">
    <source>
        <dbReference type="ARBA" id="ARBA00023002"/>
    </source>
</evidence>
<sequence length="407" mass="43796">MSEIQQTDLLIVGAGPAGLSAAATISADHDFRVMVIDEFPEPGGRLLGQFHEERDHSWWIGKTVAADLIAQNTLAGVTIQCGVSVYGLELLPDGWKVLTSNGDIHTKYLLLATGAAEVPVPVSGWTLPGVMSIGAAQVMANVHQVKPGEKGFIVGVNVLSLAIARELVVAGIELEGIALPSSDLFATEETTPVAAVELLTRLSDAAPAPWMRWGGKLAQKMKLSRLIASCFPKRGVKVWDLPLQLRTALVSIQGVDQVESVIVADVTSSGEMIEGSQREIEVDFVAIAGGLYPLAELAALAGCPFLYVSELGGNIPIHNERMKTTLPNLYVAGNITGVEGAQVAMAQGRLVAHSISYDAGWFACEEEQKLLDAIDEVKEVRRSAMIQFHPEIDEARKRIYELFDHWT</sequence>
<dbReference type="Pfam" id="PF07992">
    <property type="entry name" value="Pyr_redox_2"/>
    <property type="match status" value="2"/>
</dbReference>
<dbReference type="PANTHER" id="PTHR42949">
    <property type="entry name" value="ANAEROBIC GLYCEROL-3-PHOSPHATE DEHYDROGENASE SUBUNIT B"/>
    <property type="match status" value="1"/>
</dbReference>
<dbReference type="InterPro" id="IPR051691">
    <property type="entry name" value="Metab_Enz_Cyan_OpOx_G3PDH"/>
</dbReference>
<evidence type="ECO:0000313" key="4">
    <source>
        <dbReference type="Proteomes" id="UP000294746"/>
    </source>
</evidence>
<protein>
    <submittedName>
        <fullName evidence="3">Sarcosine oxidase subunit alpha</fullName>
    </submittedName>
</protein>
<dbReference type="AlphaFoldDB" id="A0A4R2S1L7"/>
<dbReference type="PRINTS" id="PR00469">
    <property type="entry name" value="PNDRDTASEII"/>
</dbReference>
<dbReference type="Gene3D" id="3.50.50.60">
    <property type="entry name" value="FAD/NAD(P)-binding domain"/>
    <property type="match status" value="3"/>
</dbReference>
<keyword evidence="4" id="KW-1185">Reference proteome</keyword>
<feature type="domain" description="FAD/NAD(P)-binding" evidence="2">
    <location>
        <begin position="8"/>
        <end position="166"/>
    </location>
</feature>
<keyword evidence="1" id="KW-0560">Oxidoreductase</keyword>
<feature type="domain" description="FAD/NAD(P)-binding" evidence="2">
    <location>
        <begin position="254"/>
        <end position="348"/>
    </location>
</feature>
<dbReference type="EMBL" id="SLXV01000005">
    <property type="protein sequence ID" value="TCP69930.1"/>
    <property type="molecule type" value="Genomic_DNA"/>
</dbReference>
<comment type="caution">
    <text evidence="3">The sequence shown here is derived from an EMBL/GenBank/DDBJ whole genome shotgun (WGS) entry which is preliminary data.</text>
</comment>
<proteinExistence type="predicted"/>
<dbReference type="OrthoDB" id="9776839at2"/>
<dbReference type="GO" id="GO:0016491">
    <property type="term" value="F:oxidoreductase activity"/>
    <property type="evidence" value="ECO:0007669"/>
    <property type="project" value="UniProtKB-KW"/>
</dbReference>
<dbReference type="InterPro" id="IPR036188">
    <property type="entry name" value="FAD/NAD-bd_sf"/>
</dbReference>
<dbReference type="PRINTS" id="PR00368">
    <property type="entry name" value="FADPNR"/>
</dbReference>
<reference evidence="3 4" key="1">
    <citation type="submission" date="2019-03" db="EMBL/GenBank/DDBJ databases">
        <title>Genomic Encyclopedia of Type Strains, Phase IV (KMG-IV): sequencing the most valuable type-strain genomes for metagenomic binning, comparative biology and taxonomic classification.</title>
        <authorList>
            <person name="Goeker M."/>
        </authorList>
    </citation>
    <scope>NUCLEOTIDE SEQUENCE [LARGE SCALE GENOMIC DNA]</scope>
    <source>
        <strain evidence="3 4">DSM 46831</strain>
    </source>
</reference>
<dbReference type="RefSeq" id="WP_131848022.1">
    <property type="nucleotide sequence ID" value="NZ_SLXV01000005.1"/>
</dbReference>
<dbReference type="Proteomes" id="UP000294746">
    <property type="component" value="Unassembled WGS sequence"/>
</dbReference>
<gene>
    <name evidence="3" type="ORF">EDD57_105116</name>
</gene>